<keyword evidence="4" id="KW-1185">Reference proteome</keyword>
<keyword evidence="1" id="KW-0677">Repeat</keyword>
<evidence type="ECO:0000259" key="2">
    <source>
        <dbReference type="PROSITE" id="PS51272"/>
    </source>
</evidence>
<evidence type="ECO:0000313" key="4">
    <source>
        <dbReference type="Proteomes" id="UP000019109"/>
    </source>
</evidence>
<dbReference type="PANTHER" id="PTHR43308">
    <property type="entry name" value="OUTER MEMBRANE PROTEIN ALPHA-RELATED"/>
    <property type="match status" value="1"/>
</dbReference>
<feature type="domain" description="SLH" evidence="2">
    <location>
        <begin position="53"/>
        <end position="115"/>
    </location>
</feature>
<comment type="caution">
    <text evidence="3">The sequence shown here is derived from an EMBL/GenBank/DDBJ whole genome shotgun (WGS) entry which is preliminary data.</text>
</comment>
<dbReference type="InterPro" id="IPR001119">
    <property type="entry name" value="SLH_dom"/>
</dbReference>
<dbReference type="PANTHER" id="PTHR43308:SF5">
    <property type="entry name" value="S-LAYER PROTEIN _ PEPTIDOGLYCAN ENDO-BETA-N-ACETYLGLUCOSAMINIDASE"/>
    <property type="match status" value="1"/>
</dbReference>
<dbReference type="PROSITE" id="PS51272">
    <property type="entry name" value="SLH"/>
    <property type="match status" value="2"/>
</dbReference>
<dbReference type="InterPro" id="IPR051465">
    <property type="entry name" value="Cell_Envelope_Struct_Comp"/>
</dbReference>
<accession>W4V4R5</accession>
<dbReference type="EMBL" id="BAVR01000015">
    <property type="protein sequence ID" value="GAE88181.1"/>
    <property type="molecule type" value="Genomic_DNA"/>
</dbReference>
<gene>
    <name evidence="3" type="ORF">JCM21531_1607</name>
</gene>
<dbReference type="AlphaFoldDB" id="W4V4R5"/>
<dbReference type="RefSeq" id="WP_243467291.1">
    <property type="nucleotide sequence ID" value="NZ_BAVR01000015.1"/>
</dbReference>
<dbReference type="Proteomes" id="UP000019109">
    <property type="component" value="Unassembled WGS sequence"/>
</dbReference>
<protein>
    <submittedName>
        <fullName evidence="3">S-layer protein</fullName>
    </submittedName>
</protein>
<organism evidence="3 4">
    <name type="scientific">Acetivibrio straminisolvens JCM 21531</name>
    <dbReference type="NCBI Taxonomy" id="1294263"/>
    <lineage>
        <taxon>Bacteria</taxon>
        <taxon>Bacillati</taxon>
        <taxon>Bacillota</taxon>
        <taxon>Clostridia</taxon>
        <taxon>Eubacteriales</taxon>
        <taxon>Oscillospiraceae</taxon>
        <taxon>Acetivibrio</taxon>
    </lineage>
</organism>
<reference evidence="3" key="1">
    <citation type="journal article" date="2014" name="Genome Announc.">
        <title>Draft Genome Sequence of Clostridium straminisolvens Strain JCM 21531T, Isolated from a Cellulose-Degrading Bacterial Community.</title>
        <authorList>
            <person name="Yuki M."/>
            <person name="Oshima K."/>
            <person name="Suda W."/>
            <person name="Sakamoto M."/>
            <person name="Kitamura K."/>
            <person name="Iida T."/>
            <person name="Hattori M."/>
            <person name="Ohkuma M."/>
        </authorList>
    </citation>
    <scope>NUCLEOTIDE SEQUENCE [LARGE SCALE GENOMIC DNA]</scope>
    <source>
        <strain evidence="3">JCM 21531</strain>
    </source>
</reference>
<sequence>MAYNNIIAVTEKGLFTGYEDGSFRPDNFITRAEFATVLAKYLQLKNVEHDEVNFSDIANHWAKNYIDEIFRVRLIEGYLENGVRLFKPDNYITRSEAVTIINKMLFRGPLEGAKVPFADVEEGYWAYGHILESSIDHYYVRNKEQSETIVSKKTVE</sequence>
<proteinExistence type="predicted"/>
<dbReference type="Pfam" id="PF00395">
    <property type="entry name" value="SLH"/>
    <property type="match status" value="2"/>
</dbReference>
<dbReference type="STRING" id="1294263.JCM21531_1607"/>
<evidence type="ECO:0000313" key="3">
    <source>
        <dbReference type="EMBL" id="GAE88181.1"/>
    </source>
</evidence>
<feature type="domain" description="SLH" evidence="2">
    <location>
        <begin position="1"/>
        <end position="52"/>
    </location>
</feature>
<name>W4V4R5_9FIRM</name>
<evidence type="ECO:0000256" key="1">
    <source>
        <dbReference type="ARBA" id="ARBA00022737"/>
    </source>
</evidence>